<gene>
    <name evidence="2" type="ORF">GGX14DRAFT_391517</name>
</gene>
<evidence type="ECO:0000313" key="2">
    <source>
        <dbReference type="EMBL" id="KAJ7215834.1"/>
    </source>
</evidence>
<organism evidence="2 3">
    <name type="scientific">Mycena pura</name>
    <dbReference type="NCBI Taxonomy" id="153505"/>
    <lineage>
        <taxon>Eukaryota</taxon>
        <taxon>Fungi</taxon>
        <taxon>Dikarya</taxon>
        <taxon>Basidiomycota</taxon>
        <taxon>Agaricomycotina</taxon>
        <taxon>Agaricomycetes</taxon>
        <taxon>Agaricomycetidae</taxon>
        <taxon>Agaricales</taxon>
        <taxon>Marasmiineae</taxon>
        <taxon>Mycenaceae</taxon>
        <taxon>Mycena</taxon>
    </lineage>
</organism>
<evidence type="ECO:0000313" key="3">
    <source>
        <dbReference type="Proteomes" id="UP001219525"/>
    </source>
</evidence>
<feature type="compositionally biased region" description="Polar residues" evidence="1">
    <location>
        <begin position="13"/>
        <end position="26"/>
    </location>
</feature>
<protein>
    <submittedName>
        <fullName evidence="2">Uncharacterized protein</fullName>
    </submittedName>
</protein>
<dbReference type="EMBL" id="JARJCW010000016">
    <property type="protein sequence ID" value="KAJ7215834.1"/>
    <property type="molecule type" value="Genomic_DNA"/>
</dbReference>
<name>A0AAD6YGF5_9AGAR</name>
<dbReference type="AlphaFoldDB" id="A0AAD6YGF5"/>
<dbReference type="Proteomes" id="UP001219525">
    <property type="component" value="Unassembled WGS sequence"/>
</dbReference>
<proteinExistence type="predicted"/>
<evidence type="ECO:0000256" key="1">
    <source>
        <dbReference type="SAM" id="MobiDB-lite"/>
    </source>
</evidence>
<accession>A0AAD6YGF5</accession>
<reference evidence="2" key="1">
    <citation type="submission" date="2023-03" db="EMBL/GenBank/DDBJ databases">
        <title>Massive genome expansion in bonnet fungi (Mycena s.s.) driven by repeated elements and novel gene families across ecological guilds.</title>
        <authorList>
            <consortium name="Lawrence Berkeley National Laboratory"/>
            <person name="Harder C.B."/>
            <person name="Miyauchi S."/>
            <person name="Viragh M."/>
            <person name="Kuo A."/>
            <person name="Thoen E."/>
            <person name="Andreopoulos B."/>
            <person name="Lu D."/>
            <person name="Skrede I."/>
            <person name="Drula E."/>
            <person name="Henrissat B."/>
            <person name="Morin E."/>
            <person name="Kohler A."/>
            <person name="Barry K."/>
            <person name="LaButti K."/>
            <person name="Morin E."/>
            <person name="Salamov A."/>
            <person name="Lipzen A."/>
            <person name="Mereny Z."/>
            <person name="Hegedus B."/>
            <person name="Baldrian P."/>
            <person name="Stursova M."/>
            <person name="Weitz H."/>
            <person name="Taylor A."/>
            <person name="Grigoriev I.V."/>
            <person name="Nagy L.G."/>
            <person name="Martin F."/>
            <person name="Kauserud H."/>
        </authorList>
    </citation>
    <scope>NUCLEOTIDE SEQUENCE</scope>
    <source>
        <strain evidence="2">9144</strain>
    </source>
</reference>
<feature type="region of interest" description="Disordered" evidence="1">
    <location>
        <begin position="1"/>
        <end position="26"/>
    </location>
</feature>
<sequence>MTICELDQDQHESGTSGARTCTCSSGTGRARRRQALRRNRSAVLTAQVSNRRVQHAHVHAERLVPRLAEHLNLRLVRVVGLAAVVDVAAEVRKERRSIQIVFLGAPQQGDARGRWQRRLAPCGAEVEPLAERSTLALEYCRGGGRVSAKTTKSENGGTHGHRVRARSWRWMRSGRRRTPFLPLSADGQAFARGTLADCAGRQPTLKGRAVWISACRGPAAHALVHVPDTGTQLNLRFALVARLRWGCRPEFVNDVVAEVREKHAAAVEHPDLFLRVAHTQRAGAGCNVYKTVLLTPVTWSDHPRISRVPELALALPSHIFDSSLLVAASSG</sequence>
<comment type="caution">
    <text evidence="2">The sequence shown here is derived from an EMBL/GenBank/DDBJ whole genome shotgun (WGS) entry which is preliminary data.</text>
</comment>
<keyword evidence="3" id="KW-1185">Reference proteome</keyword>